<dbReference type="PANTHER" id="PTHR24233">
    <property type="entry name" value="P2Y PURINOCEPTOR-RELATED G-PROTEIN COUPLED RECEPTOR"/>
    <property type="match status" value="1"/>
</dbReference>
<reference evidence="11" key="1">
    <citation type="submission" date="2019-06" db="EMBL/GenBank/DDBJ databases">
        <authorList>
            <consortium name="Wellcome Sanger Institute Data Sharing"/>
        </authorList>
    </citation>
    <scope>NUCLEOTIDE SEQUENCE [LARGE SCALE GENOMIC DNA]</scope>
</reference>
<dbReference type="PROSITE" id="PS50262">
    <property type="entry name" value="G_PROTEIN_RECEP_F1_2"/>
    <property type="match status" value="1"/>
</dbReference>
<dbReference type="CDD" id="cd14982">
    <property type="entry name" value="7tmA_purinoceptor-like"/>
    <property type="match status" value="1"/>
</dbReference>
<keyword evidence="3 9" id="KW-0812">Transmembrane</keyword>
<evidence type="ECO:0000256" key="1">
    <source>
        <dbReference type="ARBA" id="ARBA00004651"/>
    </source>
</evidence>
<feature type="transmembrane region" description="Helical" evidence="9">
    <location>
        <begin position="201"/>
        <end position="221"/>
    </location>
</feature>
<proteinExistence type="predicted"/>
<dbReference type="PRINTS" id="PR01157">
    <property type="entry name" value="P2YPURNOCPTR"/>
</dbReference>
<feature type="transmembrane region" description="Helical" evidence="9">
    <location>
        <begin position="33"/>
        <end position="58"/>
    </location>
</feature>
<evidence type="ECO:0000256" key="6">
    <source>
        <dbReference type="ARBA" id="ARBA00023136"/>
    </source>
</evidence>
<dbReference type="Ensembl" id="ENSSFAT00005026351.1">
    <property type="protein sequence ID" value="ENSSFAP00005025339.1"/>
    <property type="gene ID" value="ENSSFAG00005013042.1"/>
</dbReference>
<keyword evidence="8" id="KW-0807">Transducer</keyword>
<keyword evidence="2" id="KW-1003">Cell membrane</keyword>
<dbReference type="OMA" id="PPCRYLK"/>
<feature type="transmembrane region" description="Helical" evidence="9">
    <location>
        <begin position="110"/>
        <end position="127"/>
    </location>
</feature>
<feature type="domain" description="G-protein coupled receptors family 1 profile" evidence="10">
    <location>
        <begin position="49"/>
        <end position="308"/>
    </location>
</feature>
<evidence type="ECO:0000256" key="8">
    <source>
        <dbReference type="ARBA" id="ARBA00023224"/>
    </source>
</evidence>
<feature type="transmembrane region" description="Helical" evidence="9">
    <location>
        <begin position="148"/>
        <end position="170"/>
    </location>
</feature>
<dbReference type="PRINTS" id="PR00237">
    <property type="entry name" value="GPCRRHODOPSN"/>
</dbReference>
<keyword evidence="7" id="KW-0675">Receptor</keyword>
<dbReference type="InParanoid" id="A0A672H8J4"/>
<dbReference type="SUPFAM" id="SSF81321">
    <property type="entry name" value="Family A G protein-coupled receptor-like"/>
    <property type="match status" value="1"/>
</dbReference>
<reference evidence="11" key="2">
    <citation type="submission" date="2025-08" db="UniProtKB">
        <authorList>
            <consortium name="Ensembl"/>
        </authorList>
    </citation>
    <scope>IDENTIFICATION</scope>
</reference>
<evidence type="ECO:0000259" key="10">
    <source>
        <dbReference type="PROSITE" id="PS50262"/>
    </source>
</evidence>
<keyword evidence="12" id="KW-1185">Reference proteome</keyword>
<dbReference type="GO" id="GO:0045028">
    <property type="term" value="F:G protein-coupled purinergic nucleotide receptor activity"/>
    <property type="evidence" value="ECO:0007669"/>
    <property type="project" value="TreeGrafter"/>
</dbReference>
<sequence>MSHPGEPGTTTFFNWTSTSTTPPPCDLNSPANFFFAAFYSLVLVVGLLLNGFTLKVYLCGPAPTGGGVGVYLKNLAAADFFLCLCLPLRLAHFTSSSPSLQRSYCHVGAPAFYLNMYASILFMGYIAGNRYLKIVHPLGTHVLQTVRAAHLVSMVTWAFLLAMTCAYVALWSVTQRTVAPREHSLRCEVLHSQQLKTFYRVAHGSMAAIFLLVLCSLLFFYRRMSRRLAGAQRRQPVTAGSRRLARGRRNMLVLMGVFCVCFVPFHLVRLPYTFLSDRSCQLNRVLFYVKEVTTMLSVLNVCLDPLIYFIFCKAYRAQLG</sequence>
<dbReference type="Pfam" id="PF00001">
    <property type="entry name" value="7tm_1"/>
    <property type="match status" value="1"/>
</dbReference>
<dbReference type="GO" id="GO:0005886">
    <property type="term" value="C:plasma membrane"/>
    <property type="evidence" value="ECO:0007669"/>
    <property type="project" value="UniProtKB-SubCell"/>
</dbReference>
<evidence type="ECO:0000256" key="4">
    <source>
        <dbReference type="ARBA" id="ARBA00022989"/>
    </source>
</evidence>
<dbReference type="InterPro" id="IPR017452">
    <property type="entry name" value="GPCR_Rhodpsn_7TM"/>
</dbReference>
<reference evidence="11" key="3">
    <citation type="submission" date="2025-09" db="UniProtKB">
        <authorList>
            <consortium name="Ensembl"/>
        </authorList>
    </citation>
    <scope>IDENTIFICATION</scope>
</reference>
<feature type="transmembrane region" description="Helical" evidence="9">
    <location>
        <begin position="251"/>
        <end position="272"/>
    </location>
</feature>
<name>A0A672H8J4_SALFA</name>
<dbReference type="Proteomes" id="UP000472267">
    <property type="component" value="Chromosome 14"/>
</dbReference>
<gene>
    <name evidence="11" type="primary">LOC115400116</name>
</gene>
<dbReference type="PANTHER" id="PTHR24233:SF11">
    <property type="entry name" value="P2Y PURINOCEPTOR 14-LIKE"/>
    <property type="match status" value="1"/>
</dbReference>
<keyword evidence="5" id="KW-0297">G-protein coupled receptor</keyword>
<dbReference type="Gene3D" id="1.20.1070.10">
    <property type="entry name" value="Rhodopsin 7-helix transmembrane proteins"/>
    <property type="match status" value="1"/>
</dbReference>
<dbReference type="InterPro" id="IPR000276">
    <property type="entry name" value="GPCR_Rhodpsn"/>
</dbReference>
<dbReference type="AlphaFoldDB" id="A0A672H8J4"/>
<feature type="transmembrane region" description="Helical" evidence="9">
    <location>
        <begin position="70"/>
        <end position="90"/>
    </location>
</feature>
<evidence type="ECO:0000256" key="5">
    <source>
        <dbReference type="ARBA" id="ARBA00023040"/>
    </source>
</evidence>
<organism evidence="11 12">
    <name type="scientific">Salarias fasciatus</name>
    <name type="common">Jewelled blenny</name>
    <name type="synonym">Blennius fasciatus</name>
    <dbReference type="NCBI Taxonomy" id="181472"/>
    <lineage>
        <taxon>Eukaryota</taxon>
        <taxon>Metazoa</taxon>
        <taxon>Chordata</taxon>
        <taxon>Craniata</taxon>
        <taxon>Vertebrata</taxon>
        <taxon>Euteleostomi</taxon>
        <taxon>Actinopterygii</taxon>
        <taxon>Neopterygii</taxon>
        <taxon>Teleostei</taxon>
        <taxon>Neoteleostei</taxon>
        <taxon>Acanthomorphata</taxon>
        <taxon>Ovalentaria</taxon>
        <taxon>Blenniimorphae</taxon>
        <taxon>Blenniiformes</taxon>
        <taxon>Blennioidei</taxon>
        <taxon>Blenniidae</taxon>
        <taxon>Salariinae</taxon>
        <taxon>Salarias</taxon>
    </lineage>
</organism>
<evidence type="ECO:0000256" key="3">
    <source>
        <dbReference type="ARBA" id="ARBA00022692"/>
    </source>
</evidence>
<evidence type="ECO:0000256" key="9">
    <source>
        <dbReference type="SAM" id="Phobius"/>
    </source>
</evidence>
<accession>A0A672H8J4</accession>
<evidence type="ECO:0000256" key="7">
    <source>
        <dbReference type="ARBA" id="ARBA00023170"/>
    </source>
</evidence>
<evidence type="ECO:0000256" key="2">
    <source>
        <dbReference type="ARBA" id="ARBA00022475"/>
    </source>
</evidence>
<keyword evidence="4 9" id="KW-1133">Transmembrane helix</keyword>
<protein>
    <recommendedName>
        <fullName evidence="10">G-protein coupled receptors family 1 profile domain-containing protein</fullName>
    </recommendedName>
</protein>
<evidence type="ECO:0000313" key="12">
    <source>
        <dbReference type="Proteomes" id="UP000472267"/>
    </source>
</evidence>
<feature type="transmembrane region" description="Helical" evidence="9">
    <location>
        <begin position="292"/>
        <end position="311"/>
    </location>
</feature>
<keyword evidence="6 9" id="KW-0472">Membrane</keyword>
<evidence type="ECO:0000313" key="11">
    <source>
        <dbReference type="Ensembl" id="ENSSFAP00005025339.1"/>
    </source>
</evidence>
<comment type="subcellular location">
    <subcellularLocation>
        <location evidence="1">Cell membrane</location>
        <topology evidence="1">Multi-pass membrane protein</topology>
    </subcellularLocation>
</comment>